<dbReference type="eggNOG" id="ENOG502QPST">
    <property type="taxonomic scope" value="Eukaryota"/>
</dbReference>
<keyword evidence="5" id="KW-0325">Glycoprotein</keyword>
<dbReference type="Pfam" id="PF03198">
    <property type="entry name" value="Glyco_hydro_72"/>
    <property type="match status" value="1"/>
</dbReference>
<dbReference type="AlphaFoldDB" id="W2S2R8"/>
<evidence type="ECO:0000256" key="3">
    <source>
        <dbReference type="ARBA" id="ARBA00022729"/>
    </source>
</evidence>
<keyword evidence="7" id="KW-0336">GPI-anchor</keyword>
<accession>W2S2R8</accession>
<evidence type="ECO:0000256" key="2">
    <source>
        <dbReference type="ARBA" id="ARBA00007528"/>
    </source>
</evidence>
<keyword evidence="7" id="KW-0808">Transferase</keyword>
<dbReference type="EC" id="2.4.1.-" evidence="7"/>
<dbReference type="GO" id="GO:0031505">
    <property type="term" value="P:fungal-type cell wall organization"/>
    <property type="evidence" value="ECO:0007669"/>
    <property type="project" value="TreeGrafter"/>
</dbReference>
<dbReference type="HOGENOM" id="CLU_021855_1_1_1"/>
<sequence length="368" mass="41012">MSAESTPALTIQHNRFLLNGKPLLFRGVVYQIPFRSRAIIKPSTLPPKERYTDRDPLNDARLAELERDVELFRELGINAIWVYTVCLNVSHDRCMKLLSDNGIYVFVGCSAPGVGESVNRLTPHGSYSRSLLDRYYGVVDAFAGYDNLAGFSVADHVVNNAQATKAAEVIKALVRDVKGYMRARTEKTGGRTVPVGLVDEEWAATQVPSFDYYMSGSPEERVDFYALVNFSWGLGKLQGEVKEDILVRKFSGSKVPILVAEYGANTERPRTFEETKVLYGERLCQIFSGGFAYEFFEAANRYGLVKDNGGDLTRLEDFEQYRRRLQETAGADRGLMTPGPDATEGGEALFPSVSENWLAISTLPSRPL</sequence>
<dbReference type="SUPFAM" id="SSF51445">
    <property type="entry name" value="(Trans)glycosidases"/>
    <property type="match status" value="1"/>
</dbReference>
<dbReference type="EMBL" id="KB822718">
    <property type="protein sequence ID" value="ETN42865.1"/>
    <property type="molecule type" value="Genomic_DNA"/>
</dbReference>
<dbReference type="GO" id="GO:0071970">
    <property type="term" value="P:fungal-type cell wall (1-&gt;3)-beta-D-glucan biosynthetic process"/>
    <property type="evidence" value="ECO:0007669"/>
    <property type="project" value="TreeGrafter"/>
</dbReference>
<proteinExistence type="inferred from homology"/>
<evidence type="ECO:0000256" key="6">
    <source>
        <dbReference type="ARBA" id="ARBA00023288"/>
    </source>
</evidence>
<comment type="function">
    <text evidence="7">Splits internally a 1,3-beta-glucan molecule and transfers the newly generated reducing end (the donor) to the non-reducing end of another 1,3-beta-glucan molecule (the acceptor) forming a 1,3-beta linkage, resulting in the elongation of 1,3-beta-glucan chains in the cell wall.</text>
</comment>
<evidence type="ECO:0000256" key="5">
    <source>
        <dbReference type="ARBA" id="ARBA00023180"/>
    </source>
</evidence>
<gene>
    <name evidence="8" type="ORF">HMPREF1541_02023</name>
</gene>
<comment type="subcellular location">
    <subcellularLocation>
        <location evidence="1 7">Cell membrane</location>
        <topology evidence="1 7">Lipid-anchor</topology>
        <topology evidence="1 7">GPI-anchor</topology>
    </subcellularLocation>
</comment>
<keyword evidence="4" id="KW-1015">Disulfide bond</keyword>
<dbReference type="RefSeq" id="XP_008714601.1">
    <property type="nucleotide sequence ID" value="XM_008716379.1"/>
</dbReference>
<keyword evidence="3" id="KW-0732">Signal</keyword>
<dbReference type="GeneID" id="19969362"/>
<dbReference type="PANTHER" id="PTHR31468">
    <property type="entry name" value="1,3-BETA-GLUCANOSYLTRANSFERASE GAS1"/>
    <property type="match status" value="1"/>
</dbReference>
<dbReference type="InterPro" id="IPR004886">
    <property type="entry name" value="Glucanosyltransferase"/>
</dbReference>
<keyword evidence="7" id="KW-0472">Membrane</keyword>
<dbReference type="GO" id="GO:0042124">
    <property type="term" value="F:1,3-beta-glucanosyltransferase activity"/>
    <property type="evidence" value="ECO:0007669"/>
    <property type="project" value="TreeGrafter"/>
</dbReference>
<comment type="similarity">
    <text evidence="2 7">Belongs to the glycosyl hydrolase 72 family.</text>
</comment>
<dbReference type="PANTHER" id="PTHR31468:SF2">
    <property type="entry name" value="1,3-BETA-GLUCANOSYLTRANSFERASE GAS1"/>
    <property type="match status" value="1"/>
</dbReference>
<reference evidence="8 9" key="1">
    <citation type="submission" date="2013-03" db="EMBL/GenBank/DDBJ databases">
        <title>The Genome Sequence of Phialophora europaea CBS 101466.</title>
        <authorList>
            <consortium name="The Broad Institute Genomics Platform"/>
            <person name="Cuomo C."/>
            <person name="de Hoog S."/>
            <person name="Gorbushina A."/>
            <person name="Walker B."/>
            <person name="Young S.K."/>
            <person name="Zeng Q."/>
            <person name="Gargeya S."/>
            <person name="Fitzgerald M."/>
            <person name="Haas B."/>
            <person name="Abouelleil A."/>
            <person name="Allen A.W."/>
            <person name="Alvarado L."/>
            <person name="Arachchi H.M."/>
            <person name="Berlin A.M."/>
            <person name="Chapman S.B."/>
            <person name="Gainer-Dewar J."/>
            <person name="Goldberg J."/>
            <person name="Griggs A."/>
            <person name="Gujja S."/>
            <person name="Hansen M."/>
            <person name="Howarth C."/>
            <person name="Imamovic A."/>
            <person name="Ireland A."/>
            <person name="Larimer J."/>
            <person name="McCowan C."/>
            <person name="Murphy C."/>
            <person name="Pearson M."/>
            <person name="Poon T.W."/>
            <person name="Priest M."/>
            <person name="Roberts A."/>
            <person name="Saif S."/>
            <person name="Shea T."/>
            <person name="Sisk P."/>
            <person name="Sykes S."/>
            <person name="Wortman J."/>
            <person name="Nusbaum C."/>
            <person name="Birren B."/>
        </authorList>
    </citation>
    <scope>NUCLEOTIDE SEQUENCE [LARGE SCALE GENOMIC DNA]</scope>
    <source>
        <strain evidence="8 9">CBS 101466</strain>
    </source>
</reference>
<name>W2S2R8_CYPE1</name>
<organism evidence="8 9">
    <name type="scientific">Cyphellophora europaea (strain CBS 101466)</name>
    <name type="common">Phialophora europaea</name>
    <dbReference type="NCBI Taxonomy" id="1220924"/>
    <lineage>
        <taxon>Eukaryota</taxon>
        <taxon>Fungi</taxon>
        <taxon>Dikarya</taxon>
        <taxon>Ascomycota</taxon>
        <taxon>Pezizomycotina</taxon>
        <taxon>Eurotiomycetes</taxon>
        <taxon>Chaetothyriomycetidae</taxon>
        <taxon>Chaetothyriales</taxon>
        <taxon>Cyphellophoraceae</taxon>
        <taxon>Cyphellophora</taxon>
    </lineage>
</organism>
<dbReference type="InterPro" id="IPR017853">
    <property type="entry name" value="GH"/>
</dbReference>
<protein>
    <recommendedName>
        <fullName evidence="7">1,3-beta-glucanosyltransferase</fullName>
        <ecNumber evidence="7">2.4.1.-</ecNumber>
    </recommendedName>
</protein>
<dbReference type="GO" id="GO:0005886">
    <property type="term" value="C:plasma membrane"/>
    <property type="evidence" value="ECO:0007669"/>
    <property type="project" value="UniProtKB-SubCell"/>
</dbReference>
<evidence type="ECO:0000313" key="8">
    <source>
        <dbReference type="EMBL" id="ETN42865.1"/>
    </source>
</evidence>
<dbReference type="OrthoDB" id="1055148at2759"/>
<keyword evidence="6 7" id="KW-0449">Lipoprotein</keyword>
<evidence type="ECO:0000256" key="4">
    <source>
        <dbReference type="ARBA" id="ARBA00023157"/>
    </source>
</evidence>
<evidence type="ECO:0000256" key="7">
    <source>
        <dbReference type="RuleBase" id="RU361209"/>
    </source>
</evidence>
<dbReference type="Gene3D" id="3.20.20.80">
    <property type="entry name" value="Glycosidases"/>
    <property type="match status" value="1"/>
</dbReference>
<evidence type="ECO:0000313" key="9">
    <source>
        <dbReference type="Proteomes" id="UP000030752"/>
    </source>
</evidence>
<evidence type="ECO:0000256" key="1">
    <source>
        <dbReference type="ARBA" id="ARBA00004609"/>
    </source>
</evidence>
<dbReference type="GO" id="GO:0098552">
    <property type="term" value="C:side of membrane"/>
    <property type="evidence" value="ECO:0007669"/>
    <property type="project" value="UniProtKB-KW"/>
</dbReference>
<dbReference type="VEuPathDB" id="FungiDB:HMPREF1541_02023"/>
<keyword evidence="9" id="KW-1185">Reference proteome</keyword>
<dbReference type="Proteomes" id="UP000030752">
    <property type="component" value="Unassembled WGS sequence"/>
</dbReference>
<dbReference type="InParanoid" id="W2S2R8"/>